<name>E6YZT0_BARSR</name>
<dbReference type="AlphaFoldDB" id="E6YZT0"/>
<organism evidence="1">
    <name type="scientific">Bartonella schoenbuchensis (strain DSM 13525 / NCTC 13165 / R1)</name>
    <dbReference type="NCBI Taxonomy" id="687861"/>
    <lineage>
        <taxon>Bacteria</taxon>
        <taxon>Pseudomonadati</taxon>
        <taxon>Pseudomonadota</taxon>
        <taxon>Alphaproteobacteria</taxon>
        <taxon>Hyphomicrobiales</taxon>
        <taxon>Bartonellaceae</taxon>
        <taxon>Bartonella</taxon>
    </lineage>
</organism>
<evidence type="ECO:0000313" key="1">
    <source>
        <dbReference type="EMBL" id="CBI82368.1"/>
    </source>
</evidence>
<accession>E6YZT0</accession>
<proteinExistence type="predicted"/>
<protein>
    <submittedName>
        <fullName evidence="1">Uncharacterized protein</fullName>
    </submittedName>
</protein>
<reference evidence="1" key="1">
    <citation type="journal article" date="2011" name="PLoS Genet.">
        <title>Parallel evolution of a type IV secretion system in radiating lineages of the host-restricted bacterial pathogen Bartonella.</title>
        <authorList>
            <person name="Engel P."/>
            <person name="Salzburger W."/>
            <person name="Liesch M."/>
            <person name="Chang C.C."/>
            <person name="Maruyama S."/>
            <person name="Lanz C."/>
            <person name="Calteau A."/>
            <person name="Lajus A."/>
            <person name="Medigue C."/>
            <person name="Schuster S.C."/>
            <person name="Dehio C."/>
        </authorList>
    </citation>
    <scope>NUCLEOTIDE SEQUENCE</scope>
    <source>
        <strain evidence="1">R1</strain>
    </source>
</reference>
<gene>
    <name evidence="1" type="ORF">B11C_40223</name>
</gene>
<dbReference type="EMBL" id="FN645509">
    <property type="protein sequence ID" value="CBI82368.1"/>
    <property type="molecule type" value="Genomic_DNA"/>
</dbReference>
<sequence>MIGKMSALVESFTHISKAISDHWWIDTIFVDLIIYIHVKSVKEFV</sequence>